<dbReference type="InterPro" id="IPR006768">
    <property type="entry name" value="Cwf19-like_C_dom-1"/>
</dbReference>
<comment type="similarity">
    <text evidence="1">Belongs to the CWF19 family.</text>
</comment>
<evidence type="ECO:0000313" key="5">
    <source>
        <dbReference type="EMBL" id="TRY75266.1"/>
    </source>
</evidence>
<evidence type="ECO:0008006" key="7">
    <source>
        <dbReference type="Google" id="ProtNLM"/>
    </source>
</evidence>
<dbReference type="Pfam" id="PF04676">
    <property type="entry name" value="CwfJ_C_2"/>
    <property type="match status" value="1"/>
</dbReference>
<evidence type="ECO:0000256" key="2">
    <source>
        <dbReference type="SAM" id="MobiDB-lite"/>
    </source>
</evidence>
<gene>
    <name evidence="5" type="ORF">TCAL_08305</name>
</gene>
<dbReference type="GO" id="GO:0071014">
    <property type="term" value="C:post-mRNA release spliceosomal complex"/>
    <property type="evidence" value="ECO:0007669"/>
    <property type="project" value="TreeGrafter"/>
</dbReference>
<organism evidence="5 6">
    <name type="scientific">Tigriopus californicus</name>
    <name type="common">Marine copepod</name>
    <dbReference type="NCBI Taxonomy" id="6832"/>
    <lineage>
        <taxon>Eukaryota</taxon>
        <taxon>Metazoa</taxon>
        <taxon>Ecdysozoa</taxon>
        <taxon>Arthropoda</taxon>
        <taxon>Crustacea</taxon>
        <taxon>Multicrustacea</taxon>
        <taxon>Hexanauplia</taxon>
        <taxon>Copepoda</taxon>
        <taxon>Harpacticoida</taxon>
        <taxon>Harpacticidae</taxon>
        <taxon>Tigriopus</taxon>
    </lineage>
</organism>
<proteinExistence type="inferred from homology"/>
<dbReference type="PANTHER" id="PTHR12072:SF4">
    <property type="entry name" value="CWF19-LIKE PROTEIN 1"/>
    <property type="match status" value="1"/>
</dbReference>
<evidence type="ECO:0000256" key="1">
    <source>
        <dbReference type="ARBA" id="ARBA00006795"/>
    </source>
</evidence>
<dbReference type="GO" id="GO:0061632">
    <property type="term" value="F:RNA lariat debranching enzyme activator activity"/>
    <property type="evidence" value="ECO:0007669"/>
    <property type="project" value="TreeGrafter"/>
</dbReference>
<dbReference type="OMA" id="HICLADY"/>
<evidence type="ECO:0000313" key="6">
    <source>
        <dbReference type="Proteomes" id="UP000318571"/>
    </source>
</evidence>
<dbReference type="Proteomes" id="UP000318571">
    <property type="component" value="Chromosome 2"/>
</dbReference>
<dbReference type="AlphaFoldDB" id="A0A553PC56"/>
<reference evidence="5 6" key="1">
    <citation type="journal article" date="2018" name="Nat. Ecol. Evol.">
        <title>Genomic signatures of mitonuclear coevolution across populations of Tigriopus californicus.</title>
        <authorList>
            <person name="Barreto F.S."/>
            <person name="Watson E.T."/>
            <person name="Lima T.G."/>
            <person name="Willett C.S."/>
            <person name="Edmands S."/>
            <person name="Li W."/>
            <person name="Burton R.S."/>
        </authorList>
    </citation>
    <scope>NUCLEOTIDE SEQUENCE [LARGE SCALE GENOMIC DNA]</scope>
    <source>
        <strain evidence="5 6">San Diego</strain>
    </source>
</reference>
<dbReference type="OrthoDB" id="444325at2759"/>
<keyword evidence="6" id="KW-1185">Reference proteome</keyword>
<dbReference type="CDD" id="cd07380">
    <property type="entry name" value="MPP_CWF19_N"/>
    <property type="match status" value="1"/>
</dbReference>
<dbReference type="EMBL" id="VCGU01000005">
    <property type="protein sequence ID" value="TRY75266.1"/>
    <property type="molecule type" value="Genomic_DNA"/>
</dbReference>
<dbReference type="InterPro" id="IPR006767">
    <property type="entry name" value="Cwf19-like_C_dom-2"/>
</dbReference>
<accession>A0A553PC56</accession>
<dbReference type="GO" id="GO:0000398">
    <property type="term" value="P:mRNA splicing, via spliceosome"/>
    <property type="evidence" value="ECO:0007669"/>
    <property type="project" value="TreeGrafter"/>
</dbReference>
<dbReference type="STRING" id="6832.A0A553PC56"/>
<protein>
    <recommendedName>
        <fullName evidence="7">Cwf19-like C-terminal domain-containing protein</fullName>
    </recommendedName>
</protein>
<dbReference type="Pfam" id="PF04677">
    <property type="entry name" value="CwfJ_C_1"/>
    <property type="match status" value="1"/>
</dbReference>
<evidence type="ECO:0000259" key="4">
    <source>
        <dbReference type="Pfam" id="PF04677"/>
    </source>
</evidence>
<feature type="region of interest" description="Disordered" evidence="2">
    <location>
        <begin position="375"/>
        <end position="399"/>
    </location>
</feature>
<feature type="domain" description="Cwf19-like C-terminal" evidence="4">
    <location>
        <begin position="393"/>
        <end position="502"/>
    </location>
</feature>
<dbReference type="InterPro" id="IPR040194">
    <property type="entry name" value="Cwf19-like"/>
</dbReference>
<feature type="compositionally biased region" description="Basic and acidic residues" evidence="2">
    <location>
        <begin position="375"/>
        <end position="387"/>
    </location>
</feature>
<dbReference type="PANTHER" id="PTHR12072">
    <property type="entry name" value="CWF19, CELL CYCLE CONTROL PROTEIN"/>
    <property type="match status" value="1"/>
</dbReference>
<sequence length="611" mass="69042">MSDGNGCVKESPQALRVVCVGDVCGRWKALLKRLNAITQSGTHFDLCLCVGSFFSRRTNPTITAGEDGGEGRPQSRTKNGTHVNPGDEPDECNVDEYAQSRPKKRVKVTADPSDQHPHGITDENGGPNPDEKCWRDIVAGRLKVPMPIYVLGPNHSTEMPHYEFEGLKNGYELAENVLYLGQQGLFQTQEGLRVAYISGFDELLEWNQDKREELRRQIQFDKPDFQGVDILITSQWPKGVLRRSFSDEDKLQVLGAPEISSIVLSLRPRYHFAALHGHFIERPPYRYTSNQFSVTSVRKQVTRFIALAKVGNPEKKKWIYAFQLVPATHMSPSTFNNEPPDTTDLPFKRMDVMENLEIEKSIGWDSVRFGKKAVNESSKERGSDGTHRSKGSQNKSQRAIPRGPCWFCLAGTEVEKHLIVSVGEYSYLAMPKGALCANHVLILPISHFASTLEAPEEVKKELVQFKESLMASAKAQGQDVVFFERNFKSQHLQIQAVFVPSLKQIEFEEILTSTCKPYKIDLVALPFEVSLETVFEPGNLFFAINRNCEELHYVSIKTPTFPLQLGREIVANILQCPNKVNWKECALNRDEESQLVQSFRSTFAKQDFTLK</sequence>
<dbReference type="InterPro" id="IPR036265">
    <property type="entry name" value="HIT-like_sf"/>
</dbReference>
<comment type="caution">
    <text evidence="5">The sequence shown here is derived from an EMBL/GenBank/DDBJ whole genome shotgun (WGS) entry which is preliminary data.</text>
</comment>
<feature type="region of interest" description="Disordered" evidence="2">
    <location>
        <begin position="60"/>
        <end position="132"/>
    </location>
</feature>
<feature type="domain" description="Cwf19-like protein C-terminal" evidence="3">
    <location>
        <begin position="550"/>
        <end position="609"/>
    </location>
</feature>
<name>A0A553PC56_TIGCA</name>
<dbReference type="SUPFAM" id="SSF54197">
    <property type="entry name" value="HIT-like"/>
    <property type="match status" value="1"/>
</dbReference>
<evidence type="ECO:0000259" key="3">
    <source>
        <dbReference type="Pfam" id="PF04676"/>
    </source>
</evidence>